<name>A0A543FAX8_9NOCA</name>
<evidence type="ECO:0000313" key="1">
    <source>
        <dbReference type="EMBL" id="TQM30988.1"/>
    </source>
</evidence>
<gene>
    <name evidence="1" type="ORF">FB390_2626</name>
</gene>
<dbReference type="AlphaFoldDB" id="A0A543FAX8"/>
<evidence type="ECO:0000313" key="2">
    <source>
        <dbReference type="Proteomes" id="UP000316331"/>
    </source>
</evidence>
<sequence>MRILLGMTTLRPQGPMLHPRVTILVRPSGVVQLGWDPERALLLEPPDLDTQTVLGFLRLLDGLRTRPQILWQAGRSGIAAERAVTLLEEIDAAGLLVQPRDRPGPIRTVRVHGLGPLSDAISAGLRRVGIRPARSRGDAPEAVVTGPRADDLVVLADTVVTDPRLASALVLHRIPHLPVRVRDGTGVVGPLVLPGETSCLRCADLTRVDYDAEWPHLAAQLLGRVGHASPAAIAATAALALGELEAILDCSPRRPPATLDATLELDLDSHLLQRRYWAPHAACGCRTIGAGSAT</sequence>
<comment type="caution">
    <text evidence="1">The sequence shown here is derived from an EMBL/GenBank/DDBJ whole genome shotgun (WGS) entry which is preliminary data.</text>
</comment>
<accession>A0A543FAX8</accession>
<protein>
    <submittedName>
        <fullName evidence="1">Bacteriocin biosynthesis cyclodehydratase domain-containing protein</fullName>
    </submittedName>
</protein>
<proteinExistence type="predicted"/>
<organism evidence="1 2">
    <name type="scientific">Nocardia bhagyanarayanae</name>
    <dbReference type="NCBI Taxonomy" id="1215925"/>
    <lineage>
        <taxon>Bacteria</taxon>
        <taxon>Bacillati</taxon>
        <taxon>Actinomycetota</taxon>
        <taxon>Actinomycetes</taxon>
        <taxon>Mycobacteriales</taxon>
        <taxon>Nocardiaceae</taxon>
        <taxon>Nocardia</taxon>
    </lineage>
</organism>
<reference evidence="1 2" key="1">
    <citation type="submission" date="2019-06" db="EMBL/GenBank/DDBJ databases">
        <title>Sequencing the genomes of 1000 actinobacteria strains.</title>
        <authorList>
            <person name="Klenk H.-P."/>
        </authorList>
    </citation>
    <scope>NUCLEOTIDE SEQUENCE [LARGE SCALE GENOMIC DNA]</scope>
    <source>
        <strain evidence="1 2">DSM 103495</strain>
    </source>
</reference>
<dbReference type="EMBL" id="VFPG01000001">
    <property type="protein sequence ID" value="TQM30988.1"/>
    <property type="molecule type" value="Genomic_DNA"/>
</dbReference>
<dbReference type="Proteomes" id="UP000316331">
    <property type="component" value="Unassembled WGS sequence"/>
</dbReference>
<keyword evidence="2" id="KW-1185">Reference proteome</keyword>
<dbReference type="Gene3D" id="3.40.50.720">
    <property type="entry name" value="NAD(P)-binding Rossmann-like Domain"/>
    <property type="match status" value="1"/>
</dbReference>